<name>A0A1C1A0E7_9BACL</name>
<reference evidence="4" key="1">
    <citation type="submission" date="2016-05" db="EMBL/GenBank/DDBJ databases">
        <title>Paenibacillus oryzae. sp. nov., isolated from the rice root.</title>
        <authorList>
            <person name="Zhang J."/>
            <person name="Zhang X."/>
        </authorList>
    </citation>
    <scope>NUCLEOTIDE SEQUENCE [LARGE SCALE GENOMIC DNA]</scope>
    <source>
        <strain evidence="4">KCTC13222</strain>
    </source>
</reference>
<dbReference type="SUPFAM" id="SSF55383">
    <property type="entry name" value="Copper amine oxidase, domain N"/>
    <property type="match status" value="1"/>
</dbReference>
<dbReference type="OrthoDB" id="2577428at2"/>
<sequence length="275" mass="29722">MKKFIAGTCFGIVISLSSVAVASDTIQALLFPAAFEVNGNTVSLPDDYSVLNVQGHAYVPIRFAAEHLGANIDYDPKEQRIIIKNEPLQLIDATYPQVTVGNIIAVDSGANTRVTGQLQLEGTDDQAHIIDAYLSFQDEHGTEIGVASIAGSAYKRTPLTFETMGYGHFGQFSSVLLHIIAVNERMIADPTIANPLLLTKEQALSIGMTTISQADNPVWSALLLPAWSVPLPDQQRYTKVWVITALYSPYGNRQTVTIDAVTGALLSSGDYEGHL</sequence>
<evidence type="ECO:0000313" key="4">
    <source>
        <dbReference type="Proteomes" id="UP000093309"/>
    </source>
</evidence>
<protein>
    <recommendedName>
        <fullName evidence="2">Copper amine oxidase-like N-terminal domain-containing protein</fullName>
    </recommendedName>
</protein>
<evidence type="ECO:0000313" key="3">
    <source>
        <dbReference type="EMBL" id="OCT13867.1"/>
    </source>
</evidence>
<keyword evidence="4" id="KW-1185">Reference proteome</keyword>
<comment type="caution">
    <text evidence="3">The sequence shown here is derived from an EMBL/GenBank/DDBJ whole genome shotgun (WGS) entry which is preliminary data.</text>
</comment>
<feature type="signal peptide" evidence="1">
    <location>
        <begin position="1"/>
        <end position="22"/>
    </location>
</feature>
<accession>A0A1C1A0E7</accession>
<proteinExistence type="predicted"/>
<dbReference type="RefSeq" id="WP_065853979.1">
    <property type="nucleotide sequence ID" value="NZ_LYPC01000022.1"/>
</dbReference>
<feature type="chain" id="PRO_5008649740" description="Copper amine oxidase-like N-terminal domain-containing protein" evidence="1">
    <location>
        <begin position="23"/>
        <end position="275"/>
    </location>
</feature>
<dbReference type="EMBL" id="LYPC01000022">
    <property type="protein sequence ID" value="OCT13867.1"/>
    <property type="molecule type" value="Genomic_DNA"/>
</dbReference>
<dbReference type="Proteomes" id="UP000093309">
    <property type="component" value="Unassembled WGS sequence"/>
</dbReference>
<feature type="domain" description="Copper amine oxidase-like N-terminal" evidence="2">
    <location>
        <begin position="37"/>
        <end position="85"/>
    </location>
</feature>
<keyword evidence="1" id="KW-0732">Signal</keyword>
<evidence type="ECO:0000256" key="1">
    <source>
        <dbReference type="SAM" id="SignalP"/>
    </source>
</evidence>
<dbReference type="InterPro" id="IPR012854">
    <property type="entry name" value="Cu_amine_oxidase-like_N"/>
</dbReference>
<dbReference type="InterPro" id="IPR036582">
    <property type="entry name" value="Mao_N_sf"/>
</dbReference>
<gene>
    <name evidence="3" type="ORF">A8709_20045</name>
</gene>
<evidence type="ECO:0000259" key="2">
    <source>
        <dbReference type="Pfam" id="PF07833"/>
    </source>
</evidence>
<dbReference type="STRING" id="512399.A8709_20045"/>
<organism evidence="3 4">
    <name type="scientific">Paenibacillus pectinilyticus</name>
    <dbReference type="NCBI Taxonomy" id="512399"/>
    <lineage>
        <taxon>Bacteria</taxon>
        <taxon>Bacillati</taxon>
        <taxon>Bacillota</taxon>
        <taxon>Bacilli</taxon>
        <taxon>Bacillales</taxon>
        <taxon>Paenibacillaceae</taxon>
        <taxon>Paenibacillus</taxon>
    </lineage>
</organism>
<dbReference type="Pfam" id="PF07833">
    <property type="entry name" value="Cu_amine_oxidN1"/>
    <property type="match status" value="1"/>
</dbReference>
<dbReference type="AlphaFoldDB" id="A0A1C1A0E7"/>